<dbReference type="InterPro" id="IPR023299">
    <property type="entry name" value="ATPase_P-typ_cyto_dom_N"/>
</dbReference>
<evidence type="ECO:0000256" key="9">
    <source>
        <dbReference type="ARBA" id="ARBA00023136"/>
    </source>
</evidence>
<feature type="compositionally biased region" description="Basic and acidic residues" evidence="11">
    <location>
        <begin position="11"/>
        <end position="22"/>
    </location>
</feature>
<dbReference type="InterPro" id="IPR001757">
    <property type="entry name" value="P_typ_ATPase"/>
</dbReference>
<organism evidence="13 14">
    <name type="scientific">Seminavis robusta</name>
    <dbReference type="NCBI Taxonomy" id="568900"/>
    <lineage>
        <taxon>Eukaryota</taxon>
        <taxon>Sar</taxon>
        <taxon>Stramenopiles</taxon>
        <taxon>Ochrophyta</taxon>
        <taxon>Bacillariophyta</taxon>
        <taxon>Bacillariophyceae</taxon>
        <taxon>Bacillariophycidae</taxon>
        <taxon>Naviculales</taxon>
        <taxon>Naviculaceae</taxon>
        <taxon>Seminavis</taxon>
    </lineage>
</organism>
<evidence type="ECO:0000256" key="7">
    <source>
        <dbReference type="ARBA" id="ARBA00022967"/>
    </source>
</evidence>
<comment type="subcellular location">
    <subcellularLocation>
        <location evidence="1">Membrane</location>
        <topology evidence="1">Multi-pass membrane protein</topology>
    </subcellularLocation>
</comment>
<evidence type="ECO:0000256" key="11">
    <source>
        <dbReference type="SAM" id="MobiDB-lite"/>
    </source>
</evidence>
<dbReference type="PANTHER" id="PTHR48085">
    <property type="entry name" value="CADMIUM/ZINC-TRANSPORTING ATPASE HMA2-RELATED"/>
    <property type="match status" value="1"/>
</dbReference>
<proteinExistence type="inferred from homology"/>
<dbReference type="Gene3D" id="3.40.1110.10">
    <property type="entry name" value="Calcium-transporting ATPase, cytoplasmic domain N"/>
    <property type="match status" value="1"/>
</dbReference>
<comment type="caution">
    <text evidence="13">The sequence shown here is derived from an EMBL/GenBank/DDBJ whole genome shotgun (WGS) entry which is preliminary data.</text>
</comment>
<keyword evidence="7" id="KW-1278">Translocase</keyword>
<dbReference type="AlphaFoldDB" id="A0A9N8H8E7"/>
<dbReference type="GO" id="GO:0016020">
    <property type="term" value="C:membrane"/>
    <property type="evidence" value="ECO:0007669"/>
    <property type="project" value="UniProtKB-SubCell"/>
</dbReference>
<dbReference type="NCBIfam" id="TIGR01525">
    <property type="entry name" value="ATPase-IB_hvy"/>
    <property type="match status" value="1"/>
</dbReference>
<evidence type="ECO:0000256" key="8">
    <source>
        <dbReference type="ARBA" id="ARBA00022989"/>
    </source>
</evidence>
<dbReference type="SUPFAM" id="SSF81653">
    <property type="entry name" value="Calcium ATPase, transduction domain A"/>
    <property type="match status" value="1"/>
</dbReference>
<dbReference type="Pfam" id="PF00702">
    <property type="entry name" value="Hydrolase"/>
    <property type="match status" value="1"/>
</dbReference>
<dbReference type="InterPro" id="IPR051014">
    <property type="entry name" value="Cation_Transport_ATPase_IB"/>
</dbReference>
<dbReference type="SUPFAM" id="SSF81665">
    <property type="entry name" value="Calcium ATPase, transmembrane domain M"/>
    <property type="match status" value="1"/>
</dbReference>
<feature type="transmembrane region" description="Helical" evidence="10">
    <location>
        <begin position="699"/>
        <end position="724"/>
    </location>
</feature>
<evidence type="ECO:0000256" key="6">
    <source>
        <dbReference type="ARBA" id="ARBA00022840"/>
    </source>
</evidence>
<dbReference type="GO" id="GO:0005524">
    <property type="term" value="F:ATP binding"/>
    <property type="evidence" value="ECO:0007669"/>
    <property type="project" value="UniProtKB-UniRule"/>
</dbReference>
<dbReference type="FunFam" id="2.70.150.10:FF:000002">
    <property type="entry name" value="Copper-transporting ATPase 1, putative"/>
    <property type="match status" value="1"/>
</dbReference>
<feature type="region of interest" description="Disordered" evidence="11">
    <location>
        <begin position="1"/>
        <end position="34"/>
    </location>
</feature>
<comment type="similarity">
    <text evidence="2 10">Belongs to the cation transport ATPase (P-type) (TC 3.A.3) family. Type IB subfamily.</text>
</comment>
<evidence type="ECO:0000259" key="12">
    <source>
        <dbReference type="PROSITE" id="PS50846"/>
    </source>
</evidence>
<keyword evidence="14" id="KW-1185">Reference proteome</keyword>
<evidence type="ECO:0000256" key="4">
    <source>
        <dbReference type="ARBA" id="ARBA00022723"/>
    </source>
</evidence>
<dbReference type="Gene3D" id="2.70.150.10">
    <property type="entry name" value="Calcium-transporting ATPase, cytoplasmic transduction domain A"/>
    <property type="match status" value="1"/>
</dbReference>
<evidence type="ECO:0000256" key="1">
    <source>
        <dbReference type="ARBA" id="ARBA00004141"/>
    </source>
</evidence>
<reference evidence="13" key="1">
    <citation type="submission" date="2020-06" db="EMBL/GenBank/DDBJ databases">
        <authorList>
            <consortium name="Plant Systems Biology data submission"/>
        </authorList>
    </citation>
    <scope>NUCLEOTIDE SEQUENCE</scope>
    <source>
        <strain evidence="13">D6</strain>
    </source>
</reference>
<name>A0A9N8H8E7_9STRA</name>
<evidence type="ECO:0000313" key="13">
    <source>
        <dbReference type="EMBL" id="CAB9504971.1"/>
    </source>
</evidence>
<dbReference type="InterPro" id="IPR006121">
    <property type="entry name" value="HMA_dom"/>
</dbReference>
<dbReference type="InterPro" id="IPR018303">
    <property type="entry name" value="ATPase_P-typ_P_site"/>
</dbReference>
<dbReference type="SUPFAM" id="SSF56784">
    <property type="entry name" value="HAD-like"/>
    <property type="match status" value="1"/>
</dbReference>
<dbReference type="EMBL" id="CAICTM010000214">
    <property type="protein sequence ID" value="CAB9504971.1"/>
    <property type="molecule type" value="Genomic_DNA"/>
</dbReference>
<keyword evidence="6 10" id="KW-0067">ATP-binding</keyword>
<dbReference type="PRINTS" id="PR00119">
    <property type="entry name" value="CATATPASE"/>
</dbReference>
<feature type="transmembrane region" description="Helical" evidence="10">
    <location>
        <begin position="467"/>
        <end position="485"/>
    </location>
</feature>
<dbReference type="Gene3D" id="3.40.50.1000">
    <property type="entry name" value="HAD superfamily/HAD-like"/>
    <property type="match status" value="1"/>
</dbReference>
<accession>A0A9N8H8E7</accession>
<dbReference type="Proteomes" id="UP001153069">
    <property type="component" value="Unassembled WGS sequence"/>
</dbReference>
<dbReference type="InterPro" id="IPR036163">
    <property type="entry name" value="HMA_dom_sf"/>
</dbReference>
<gene>
    <name evidence="13" type="ORF">SEMRO_215_G088970.1</name>
</gene>
<sequence>MAPPSNSVVEVAKDESPVDAGEKTPLLVSSGAGQSYGNGEVINGNGNHTMSNGSGEDGGEEIVHYCQAAGGNSLAPQPNLWKSLRGAFDANSHGVANVRAVEGCCASGSCTANTGPTFTPGKGKLKMPPCCEEGFCKASTTSSCCATGTCTGAGATPAMTYKHLIVDTADEKKTVRSTITCSGICCSAEVPLVNEVIDELDGISKSMINVPLKQVVIDHDPSVISAKDIEDALNQEHFGAVVKRDGGAGLEGAIGRSHYHVKKICCAAEIPIINGVLEPINGVSNVAFNITAKMVYVDHDTNTVSAQALCDALNDATFGATLKKDAGKASKGGTASFVRSTLKIETDTSDVEMVEEALKTFKSSELESFVVDGKGKAITLSHNPLVLPLESVVSHLKKEAGFVTSISFNGEDDIVWDFPSYEDVTSNQEVDSGDEDKLPKPTVILSGIFWILSMFSNIGGYFEYLKYLGLLAFAFGIPNIAVKAFSTMRRFMFDSNCLMLFAAVGALGFQEYDEAAAVTFLFSLSDWLEGLATTRGRNALSAIVSLRPEFAWIVHPKTKEQQMIPASYVPVGAIVAVKTGDKIPCDGVVVEGQSAVDESSLTGESRPVKKQPKSLVSGGTVNCGQNHLMIQTTSTAENSAISRLVTLVEEAQANRSETEKLVDEFAKVYTPIVVLAALCMCTIPWSISVESGRTWTYNGLVLIVVACPCALIISTPVTYVAALAATAQRGVLVKGGAHLEALGLVKTICFDKTGTLTQGSYALISITPIGDKYTREQMLEFMVLMEERANHPLALAIVDGARLEGVTSANSKKKVDEHKFMAGEGLVGRIDGMQVYVGNTRLFERLGMMESLSEEMENMVYNWEAMAMTVGFMSIEGAGIVCAYCVADAVRNESMEVIDALEKMKIDLYMLTGDNRDAARAIGQMVGMNPESINSELLPEEKLQFITKMKGAQDTGRSVLTNPMGKRDLVCHVGDGVNDAPALAAADVGVAMGVGAALAMETADVTLLDSNLRKLLYSIDMGRRVLWTIKENVAFSLIVKIIVLGFTIVGDVSLWVAIMTDVGAMLCVTLNGMRLLPSRKIDAEQMGDVGNSSYRSQVGV</sequence>
<dbReference type="InterPro" id="IPR008250">
    <property type="entry name" value="ATPase_P-typ_transduc_dom_A_sf"/>
</dbReference>
<dbReference type="SUPFAM" id="SSF55008">
    <property type="entry name" value="HMA, heavy metal-associated domain"/>
    <property type="match status" value="2"/>
</dbReference>
<dbReference type="InterPro" id="IPR027256">
    <property type="entry name" value="P-typ_ATPase_IB"/>
</dbReference>
<dbReference type="SFLD" id="SFLDF00027">
    <property type="entry name" value="p-type_atpase"/>
    <property type="match status" value="1"/>
</dbReference>
<dbReference type="InterPro" id="IPR036412">
    <property type="entry name" value="HAD-like_sf"/>
</dbReference>
<dbReference type="GO" id="GO:0046872">
    <property type="term" value="F:metal ion binding"/>
    <property type="evidence" value="ECO:0007669"/>
    <property type="project" value="UniProtKB-KW"/>
</dbReference>
<keyword evidence="5 10" id="KW-0547">Nucleotide-binding</keyword>
<dbReference type="Gene3D" id="3.30.70.100">
    <property type="match status" value="2"/>
</dbReference>
<dbReference type="Pfam" id="PF00122">
    <property type="entry name" value="E1-E2_ATPase"/>
    <property type="match status" value="1"/>
</dbReference>
<dbReference type="PROSITE" id="PS50846">
    <property type="entry name" value="HMA_2"/>
    <property type="match status" value="2"/>
</dbReference>
<protein>
    <submittedName>
        <fullName evidence="13">Inactive cadmium/zinc-transporting ATPase HMA3</fullName>
    </submittedName>
</protein>
<keyword evidence="9 10" id="KW-0472">Membrane</keyword>
<dbReference type="InterPro" id="IPR023298">
    <property type="entry name" value="ATPase_P-typ_TM_dom_sf"/>
</dbReference>
<dbReference type="NCBIfam" id="TIGR01494">
    <property type="entry name" value="ATPase_P-type"/>
    <property type="match status" value="1"/>
</dbReference>
<evidence type="ECO:0000313" key="14">
    <source>
        <dbReference type="Proteomes" id="UP001153069"/>
    </source>
</evidence>
<feature type="transmembrane region" description="Helical" evidence="10">
    <location>
        <begin position="668"/>
        <end position="687"/>
    </location>
</feature>
<dbReference type="GO" id="GO:0016887">
    <property type="term" value="F:ATP hydrolysis activity"/>
    <property type="evidence" value="ECO:0007669"/>
    <property type="project" value="InterPro"/>
</dbReference>
<dbReference type="OrthoDB" id="432719at2759"/>
<dbReference type="InterPro" id="IPR059000">
    <property type="entry name" value="ATPase_P-type_domA"/>
</dbReference>
<keyword evidence="4 10" id="KW-0479">Metal-binding</keyword>
<dbReference type="GO" id="GO:0019829">
    <property type="term" value="F:ATPase-coupled monoatomic cation transmembrane transporter activity"/>
    <property type="evidence" value="ECO:0007669"/>
    <property type="project" value="InterPro"/>
</dbReference>
<feature type="transmembrane region" description="Helical" evidence="10">
    <location>
        <begin position="1033"/>
        <end position="1049"/>
    </location>
</feature>
<feature type="transmembrane region" description="Helical" evidence="10">
    <location>
        <begin position="1055"/>
        <end position="1076"/>
    </location>
</feature>
<dbReference type="PRINTS" id="PR00120">
    <property type="entry name" value="HATPASE"/>
</dbReference>
<evidence type="ECO:0000256" key="10">
    <source>
        <dbReference type="RuleBase" id="RU362081"/>
    </source>
</evidence>
<evidence type="ECO:0000256" key="2">
    <source>
        <dbReference type="ARBA" id="ARBA00006024"/>
    </source>
</evidence>
<evidence type="ECO:0000256" key="5">
    <source>
        <dbReference type="ARBA" id="ARBA00022741"/>
    </source>
</evidence>
<keyword evidence="3 10" id="KW-0812">Transmembrane</keyword>
<dbReference type="SFLD" id="SFLDS00003">
    <property type="entry name" value="Haloacid_Dehalogenase"/>
    <property type="match status" value="1"/>
</dbReference>
<dbReference type="InterPro" id="IPR023214">
    <property type="entry name" value="HAD_sf"/>
</dbReference>
<keyword evidence="8 10" id="KW-1133">Transmembrane helix</keyword>
<dbReference type="InterPro" id="IPR044492">
    <property type="entry name" value="P_typ_ATPase_HD_dom"/>
</dbReference>
<feature type="domain" description="HMA" evidence="12">
    <location>
        <begin position="175"/>
        <end position="241"/>
    </location>
</feature>
<feature type="domain" description="HMA" evidence="12">
    <location>
        <begin position="255"/>
        <end position="321"/>
    </location>
</feature>
<dbReference type="PROSITE" id="PS00154">
    <property type="entry name" value="ATPASE_E1_E2"/>
    <property type="match status" value="1"/>
</dbReference>
<evidence type="ECO:0000256" key="3">
    <source>
        <dbReference type="ARBA" id="ARBA00022692"/>
    </source>
</evidence>
<dbReference type="PANTHER" id="PTHR48085:SF5">
    <property type="entry name" value="CADMIUM_ZINC-TRANSPORTING ATPASE HMA4-RELATED"/>
    <property type="match status" value="1"/>
</dbReference>
<dbReference type="SFLD" id="SFLDG00002">
    <property type="entry name" value="C1.7:_P-type_atpase_like"/>
    <property type="match status" value="1"/>
</dbReference>